<dbReference type="Pfam" id="PF17801">
    <property type="entry name" value="Melibiase_C"/>
    <property type="match status" value="1"/>
</dbReference>
<name>A0A1W2FHY8_KIBAR</name>
<dbReference type="InterPro" id="IPR013780">
    <property type="entry name" value="Glyco_hydro_b"/>
</dbReference>
<evidence type="ECO:0000313" key="9">
    <source>
        <dbReference type="EMBL" id="SMD21655.1"/>
    </source>
</evidence>
<comment type="similarity">
    <text evidence="1 5">Belongs to the glycosyl hydrolase 27 family.</text>
</comment>
<keyword evidence="4 5" id="KW-0326">Glycosidase</keyword>
<dbReference type="Pfam" id="PF16499">
    <property type="entry name" value="Melibiase_2"/>
    <property type="match status" value="1"/>
</dbReference>
<dbReference type="PANTHER" id="PTHR11452:SF75">
    <property type="entry name" value="ALPHA-GALACTOSIDASE MEL1"/>
    <property type="match status" value="1"/>
</dbReference>
<dbReference type="Gene3D" id="2.60.40.1180">
    <property type="entry name" value="Golgi alpha-mannosidase II"/>
    <property type="match status" value="1"/>
</dbReference>
<dbReference type="OrthoDB" id="9807519at2"/>
<evidence type="ECO:0000259" key="8">
    <source>
        <dbReference type="Pfam" id="PF26607"/>
    </source>
</evidence>
<dbReference type="InterPro" id="IPR041233">
    <property type="entry name" value="Melibiase_C"/>
</dbReference>
<evidence type="ECO:0000256" key="5">
    <source>
        <dbReference type="RuleBase" id="RU361168"/>
    </source>
</evidence>
<keyword evidence="3 5" id="KW-0378">Hydrolase</keyword>
<dbReference type="SUPFAM" id="SSF51445">
    <property type="entry name" value="(Trans)glycosidases"/>
    <property type="match status" value="1"/>
</dbReference>
<dbReference type="GO" id="GO:0004557">
    <property type="term" value="F:alpha-galactosidase activity"/>
    <property type="evidence" value="ECO:0007669"/>
    <property type="project" value="UniProtKB-EC"/>
</dbReference>
<evidence type="ECO:0000256" key="3">
    <source>
        <dbReference type="ARBA" id="ARBA00022801"/>
    </source>
</evidence>
<dbReference type="Gene3D" id="2.120.10.70">
    <property type="entry name" value="Fucose-specific lectin"/>
    <property type="match status" value="1"/>
</dbReference>
<keyword evidence="10" id="KW-1185">Reference proteome</keyword>
<dbReference type="PANTHER" id="PTHR11452">
    <property type="entry name" value="ALPHA-GALACTOSIDASE/ALPHA-N-ACETYLGALACTOSAMINIDASE"/>
    <property type="match status" value="1"/>
</dbReference>
<dbReference type="PRINTS" id="PR00740">
    <property type="entry name" value="GLHYDRLASE27"/>
</dbReference>
<reference evidence="9 10" key="1">
    <citation type="submission" date="2017-04" db="EMBL/GenBank/DDBJ databases">
        <authorList>
            <person name="Afonso C.L."/>
            <person name="Miller P.J."/>
            <person name="Scott M.A."/>
            <person name="Spackman E."/>
            <person name="Goraichik I."/>
            <person name="Dimitrov K.M."/>
            <person name="Suarez D.L."/>
            <person name="Swayne D.E."/>
        </authorList>
    </citation>
    <scope>NUCLEOTIDE SEQUENCE [LARGE SCALE GENOMIC DNA]</scope>
    <source>
        <strain evidence="9 10">DSM 43828</strain>
    </source>
</reference>
<keyword evidence="5" id="KW-1015">Disulfide bond</keyword>
<dbReference type="GO" id="GO:0005975">
    <property type="term" value="P:carbohydrate metabolic process"/>
    <property type="evidence" value="ECO:0007669"/>
    <property type="project" value="InterPro"/>
</dbReference>
<dbReference type="SUPFAM" id="SSF51011">
    <property type="entry name" value="Glycosyl hydrolase domain"/>
    <property type="match status" value="1"/>
</dbReference>
<evidence type="ECO:0000256" key="2">
    <source>
        <dbReference type="ARBA" id="ARBA00022729"/>
    </source>
</evidence>
<evidence type="ECO:0000256" key="6">
    <source>
        <dbReference type="SAM" id="SignalP"/>
    </source>
</evidence>
<dbReference type="Pfam" id="PF26607">
    <property type="entry name" value="DUF8189"/>
    <property type="match status" value="1"/>
</dbReference>
<gene>
    <name evidence="9" type="ORF">SAMN05661093_06940</name>
</gene>
<dbReference type="CDD" id="cd14792">
    <property type="entry name" value="GH27"/>
    <property type="match status" value="1"/>
</dbReference>
<dbReference type="InterPro" id="IPR058502">
    <property type="entry name" value="PLL-like_beta-prop"/>
</dbReference>
<feature type="domain" description="PLL-like beta propeller" evidence="8">
    <location>
        <begin position="437"/>
        <end position="568"/>
    </location>
</feature>
<dbReference type="SUPFAM" id="SSF89372">
    <property type="entry name" value="Fucose-specific lectin"/>
    <property type="match status" value="1"/>
</dbReference>
<dbReference type="Proteomes" id="UP000192674">
    <property type="component" value="Unassembled WGS sequence"/>
</dbReference>
<dbReference type="InterPro" id="IPR013785">
    <property type="entry name" value="Aldolase_TIM"/>
</dbReference>
<keyword evidence="2 6" id="KW-0732">Signal</keyword>
<dbReference type="EMBL" id="FWXV01000007">
    <property type="protein sequence ID" value="SMD21655.1"/>
    <property type="molecule type" value="Genomic_DNA"/>
</dbReference>
<feature type="chain" id="PRO_5012325751" description="Alpha-galactosidase" evidence="6">
    <location>
        <begin position="30"/>
        <end position="700"/>
    </location>
</feature>
<feature type="domain" description="Alpha galactosidase C-terminal" evidence="7">
    <location>
        <begin position="357"/>
        <end position="428"/>
    </location>
</feature>
<accession>A0A1W2FHY8</accession>
<evidence type="ECO:0000256" key="1">
    <source>
        <dbReference type="ARBA" id="ARBA00009743"/>
    </source>
</evidence>
<feature type="signal peptide" evidence="6">
    <location>
        <begin position="1"/>
        <end position="29"/>
    </location>
</feature>
<evidence type="ECO:0000256" key="4">
    <source>
        <dbReference type="ARBA" id="ARBA00023295"/>
    </source>
</evidence>
<dbReference type="InterPro" id="IPR017853">
    <property type="entry name" value="GH"/>
</dbReference>
<evidence type="ECO:0000313" key="10">
    <source>
        <dbReference type="Proteomes" id="UP000192674"/>
    </source>
</evidence>
<dbReference type="Gene3D" id="3.20.20.70">
    <property type="entry name" value="Aldolase class I"/>
    <property type="match status" value="1"/>
</dbReference>
<evidence type="ECO:0000259" key="7">
    <source>
        <dbReference type="Pfam" id="PF17801"/>
    </source>
</evidence>
<comment type="catalytic activity">
    <reaction evidence="5">
        <text>Hydrolysis of terminal, non-reducing alpha-D-galactose residues in alpha-D-galactosides, including galactose oligosaccharides, galactomannans and galactolipids.</text>
        <dbReference type="EC" id="3.2.1.22"/>
    </reaction>
</comment>
<dbReference type="InterPro" id="IPR002241">
    <property type="entry name" value="Glyco_hydro_27"/>
</dbReference>
<sequence>MLRRVIQGRVIQASLVAVLAGLVTPVATANAGVDQGAPAYYDSGLAPTPYMGWNTYYGLGAPTEQAVKGVVDHLVSSGLRDAGYKIVWLDGGWQGTPSRSQDGRLLEDRTRFPSGIPAIVDYIHKRGLKAGIYTDAGAWDPKHCGLGSGGGYYERDAKQFADWKFDAIKVDFLCGVAQKLDPGKAFGEFSAAVGKAGRKMILNLCNPVTREWGLGTTPEQEAGYNYVWGPTTGDSWRTDTDVAVGTPWPGEFKNVLRNMDNNAAHPEANGPGHYNDADYLIPMRKLPDGSGYELNEEESTTQLVMWAQMATPLIIGSDPRTLPQSMIDTLRNPEIIAVNQDKLAIQGVRVQSSPEGDVYSKVLSGRGQRSVVLLNRSDNPSTITLDFAKAGLTGAVAVRDIRKRADVGTFSGTYSVEVPAHGTAFLRLSGTDFAPGASLGGDTSASPALVRFSDTQATVFSRAADGSIVVNTKNGDTWSQQWTRLDGPDRRGILGQPAAYGSAGGRIDLFVRGADNEAYQRTFRNGRWERWNRLGGKLYDAPTVAFTSPDDWTMFATGSFGLVWTRKHNVGWTTIGSPNLQPIYGRPSAVVDANGVHVAVRTRDDAAWIHENGEWKSLGGVISGSPTLLATEGRIYMFARASDYTLWQRNFSDGQWGGWFPRGEFPSNAFDGSLGAAAGANGSAWVAFRGVGGQVRQVVL</sequence>
<dbReference type="EC" id="3.2.1.22" evidence="5"/>
<organism evidence="9 10">
    <name type="scientific">Kibdelosporangium aridum</name>
    <dbReference type="NCBI Taxonomy" id="2030"/>
    <lineage>
        <taxon>Bacteria</taxon>
        <taxon>Bacillati</taxon>
        <taxon>Actinomycetota</taxon>
        <taxon>Actinomycetes</taxon>
        <taxon>Pseudonocardiales</taxon>
        <taxon>Pseudonocardiaceae</taxon>
        <taxon>Kibdelosporangium</taxon>
    </lineage>
</organism>
<dbReference type="AlphaFoldDB" id="A0A1W2FHY8"/>
<proteinExistence type="inferred from homology"/>
<protein>
    <recommendedName>
        <fullName evidence="5">Alpha-galactosidase</fullName>
        <ecNumber evidence="5">3.2.1.22</ecNumber>
    </recommendedName>
    <alternativeName>
        <fullName evidence="5">Melibiase</fullName>
    </alternativeName>
</protein>